<organism evidence="1 2">
    <name type="scientific">Chaetomium tenue</name>
    <dbReference type="NCBI Taxonomy" id="1854479"/>
    <lineage>
        <taxon>Eukaryota</taxon>
        <taxon>Fungi</taxon>
        <taxon>Dikarya</taxon>
        <taxon>Ascomycota</taxon>
        <taxon>Pezizomycotina</taxon>
        <taxon>Sordariomycetes</taxon>
        <taxon>Sordariomycetidae</taxon>
        <taxon>Sordariales</taxon>
        <taxon>Chaetomiaceae</taxon>
        <taxon>Chaetomium</taxon>
    </lineage>
</organism>
<name>A0ACB7PDR1_9PEZI</name>
<evidence type="ECO:0000313" key="2">
    <source>
        <dbReference type="Proteomes" id="UP000724584"/>
    </source>
</evidence>
<gene>
    <name evidence="1" type="ORF">F5144DRAFT_211433</name>
</gene>
<reference evidence="1 2" key="1">
    <citation type="journal article" date="2021" name="Nat. Commun.">
        <title>Genetic determinants of endophytism in the Arabidopsis root mycobiome.</title>
        <authorList>
            <person name="Mesny F."/>
            <person name="Miyauchi S."/>
            <person name="Thiergart T."/>
            <person name="Pickel B."/>
            <person name="Atanasova L."/>
            <person name="Karlsson M."/>
            <person name="Huettel B."/>
            <person name="Barry K.W."/>
            <person name="Haridas S."/>
            <person name="Chen C."/>
            <person name="Bauer D."/>
            <person name="Andreopoulos W."/>
            <person name="Pangilinan J."/>
            <person name="LaButti K."/>
            <person name="Riley R."/>
            <person name="Lipzen A."/>
            <person name="Clum A."/>
            <person name="Drula E."/>
            <person name="Henrissat B."/>
            <person name="Kohler A."/>
            <person name="Grigoriev I.V."/>
            <person name="Martin F.M."/>
            <person name="Hacquard S."/>
        </authorList>
    </citation>
    <scope>NUCLEOTIDE SEQUENCE [LARGE SCALE GENOMIC DNA]</scope>
    <source>
        <strain evidence="1 2">MPI-SDFR-AT-0079</strain>
    </source>
</reference>
<proteinExistence type="predicted"/>
<dbReference type="Proteomes" id="UP000724584">
    <property type="component" value="Unassembled WGS sequence"/>
</dbReference>
<keyword evidence="2" id="KW-1185">Reference proteome</keyword>
<protein>
    <submittedName>
        <fullName evidence="1">Uncharacterized protein</fullName>
    </submittedName>
</protein>
<accession>A0ACB7PDR1</accession>
<dbReference type="EMBL" id="JAGIZQ010000003">
    <property type="protein sequence ID" value="KAH6637339.1"/>
    <property type="molecule type" value="Genomic_DNA"/>
</dbReference>
<comment type="caution">
    <text evidence="1">The sequence shown here is derived from an EMBL/GenBank/DDBJ whole genome shotgun (WGS) entry which is preliminary data.</text>
</comment>
<evidence type="ECO:0000313" key="1">
    <source>
        <dbReference type="EMBL" id="KAH6637339.1"/>
    </source>
</evidence>
<sequence length="206" mass="20991">MQIRTALVTVAFGVSTSALVHPAAPPLPPVVTPAPLVARGDQAATARCLDAIEPFTEANMPTPTPSLASWLVENEDRQDIDDIASAFVSGSKIDNGEIDRVCPLVVATLTPPASLASAYSVYSSQMSSWQVSIAPIASSAMAQCTGEGQVGLLGAYVGFIMATDVPQCTNALHGHNAALSSANTAKPGYVAAVVGVASLVAALAIF</sequence>